<name>A0ACA9KDG2_9GLOM</name>
<evidence type="ECO:0000313" key="2">
    <source>
        <dbReference type="Proteomes" id="UP000789366"/>
    </source>
</evidence>
<reference evidence="1" key="1">
    <citation type="submission" date="2021-06" db="EMBL/GenBank/DDBJ databases">
        <authorList>
            <person name="Kallberg Y."/>
            <person name="Tangrot J."/>
            <person name="Rosling A."/>
        </authorList>
    </citation>
    <scope>NUCLEOTIDE SEQUENCE</scope>
    <source>
        <strain evidence="1">28 12/20/2015</strain>
    </source>
</reference>
<keyword evidence="2" id="KW-1185">Reference proteome</keyword>
<evidence type="ECO:0000313" key="1">
    <source>
        <dbReference type="EMBL" id="CAG8466768.1"/>
    </source>
</evidence>
<gene>
    <name evidence="1" type="ORF">SPELUC_LOCUS1508</name>
</gene>
<dbReference type="EMBL" id="CAJVPW010000822">
    <property type="protein sequence ID" value="CAG8466768.1"/>
    <property type="molecule type" value="Genomic_DNA"/>
</dbReference>
<protein>
    <submittedName>
        <fullName evidence="1">13731_t:CDS:1</fullName>
    </submittedName>
</protein>
<organism evidence="1 2">
    <name type="scientific">Cetraspora pellucida</name>
    <dbReference type="NCBI Taxonomy" id="1433469"/>
    <lineage>
        <taxon>Eukaryota</taxon>
        <taxon>Fungi</taxon>
        <taxon>Fungi incertae sedis</taxon>
        <taxon>Mucoromycota</taxon>
        <taxon>Glomeromycotina</taxon>
        <taxon>Glomeromycetes</taxon>
        <taxon>Diversisporales</taxon>
        <taxon>Gigasporaceae</taxon>
        <taxon>Cetraspora</taxon>
    </lineage>
</organism>
<sequence length="49" mass="5821">NREFCDNFLDSENKAIHEGFIDIIKHAWKDIPEERITTNTLYSKLLELV</sequence>
<proteinExistence type="predicted"/>
<feature type="non-terminal residue" evidence="1">
    <location>
        <position position="1"/>
    </location>
</feature>
<comment type="caution">
    <text evidence="1">The sequence shown here is derived from an EMBL/GenBank/DDBJ whole genome shotgun (WGS) entry which is preliminary data.</text>
</comment>
<dbReference type="Proteomes" id="UP000789366">
    <property type="component" value="Unassembled WGS sequence"/>
</dbReference>
<accession>A0ACA9KDG2</accession>